<feature type="compositionally biased region" description="Polar residues" evidence="1">
    <location>
        <begin position="55"/>
        <end position="68"/>
    </location>
</feature>
<organism evidence="2 3">
    <name type="scientific">Solanum commersonii</name>
    <name type="common">Commerson's wild potato</name>
    <name type="synonym">Commerson's nightshade</name>
    <dbReference type="NCBI Taxonomy" id="4109"/>
    <lineage>
        <taxon>Eukaryota</taxon>
        <taxon>Viridiplantae</taxon>
        <taxon>Streptophyta</taxon>
        <taxon>Embryophyta</taxon>
        <taxon>Tracheophyta</taxon>
        <taxon>Spermatophyta</taxon>
        <taxon>Magnoliopsida</taxon>
        <taxon>eudicotyledons</taxon>
        <taxon>Gunneridae</taxon>
        <taxon>Pentapetalae</taxon>
        <taxon>asterids</taxon>
        <taxon>lamiids</taxon>
        <taxon>Solanales</taxon>
        <taxon>Solanaceae</taxon>
        <taxon>Solanoideae</taxon>
        <taxon>Solaneae</taxon>
        <taxon>Solanum</taxon>
    </lineage>
</organism>
<reference evidence="2 3" key="1">
    <citation type="submission" date="2020-09" db="EMBL/GenBank/DDBJ databases">
        <title>De no assembly of potato wild relative species, Solanum commersonii.</title>
        <authorList>
            <person name="Cho K."/>
        </authorList>
    </citation>
    <scope>NUCLEOTIDE SEQUENCE [LARGE SCALE GENOMIC DNA]</scope>
    <source>
        <strain evidence="2">LZ3.2</strain>
        <tissue evidence="2">Leaf</tissue>
    </source>
</reference>
<dbReference type="EMBL" id="JACXVP010000007">
    <property type="protein sequence ID" value="KAG5595021.1"/>
    <property type="molecule type" value="Genomic_DNA"/>
</dbReference>
<evidence type="ECO:0000313" key="2">
    <source>
        <dbReference type="EMBL" id="KAG5595021.1"/>
    </source>
</evidence>
<gene>
    <name evidence="2" type="ORF">H5410_036253</name>
</gene>
<sequence length="76" mass="8302">MGKGYVTRVHPLGKNLILTHSLGDQSSDFGFATSLSGKPKTHGKMNKEDPLQNLGKKSSFLQVSTKPSPNLRENIH</sequence>
<feature type="region of interest" description="Disordered" evidence="1">
    <location>
        <begin position="36"/>
        <end position="76"/>
    </location>
</feature>
<protein>
    <submittedName>
        <fullName evidence="2">Uncharacterized protein</fullName>
    </submittedName>
</protein>
<evidence type="ECO:0000313" key="3">
    <source>
        <dbReference type="Proteomes" id="UP000824120"/>
    </source>
</evidence>
<evidence type="ECO:0000256" key="1">
    <source>
        <dbReference type="SAM" id="MobiDB-lite"/>
    </source>
</evidence>
<keyword evidence="3" id="KW-1185">Reference proteome</keyword>
<accession>A0A9J5Y493</accession>
<dbReference type="Proteomes" id="UP000824120">
    <property type="component" value="Chromosome 7"/>
</dbReference>
<dbReference type="AlphaFoldDB" id="A0A9J5Y493"/>
<name>A0A9J5Y493_SOLCO</name>
<comment type="caution">
    <text evidence="2">The sequence shown here is derived from an EMBL/GenBank/DDBJ whole genome shotgun (WGS) entry which is preliminary data.</text>
</comment>
<proteinExistence type="predicted"/>